<keyword evidence="1" id="KW-0732">Signal</keyword>
<dbReference type="KEGG" id="bfo:118424753"/>
<dbReference type="AlphaFoldDB" id="A0A9J7LVS0"/>
<keyword evidence="2" id="KW-1185">Reference proteome</keyword>
<gene>
    <name evidence="3" type="primary">LOC118424753</name>
</gene>
<evidence type="ECO:0000256" key="1">
    <source>
        <dbReference type="SAM" id="SignalP"/>
    </source>
</evidence>
<dbReference type="Proteomes" id="UP000001554">
    <property type="component" value="Chromosome 10"/>
</dbReference>
<name>A0A9J7LVS0_BRAFL</name>
<proteinExistence type="predicted"/>
<organism evidence="2 3">
    <name type="scientific">Branchiostoma floridae</name>
    <name type="common">Florida lancelet</name>
    <name type="synonym">Amphioxus</name>
    <dbReference type="NCBI Taxonomy" id="7739"/>
    <lineage>
        <taxon>Eukaryota</taxon>
        <taxon>Metazoa</taxon>
        <taxon>Chordata</taxon>
        <taxon>Cephalochordata</taxon>
        <taxon>Leptocardii</taxon>
        <taxon>Amphioxiformes</taxon>
        <taxon>Branchiostomatidae</taxon>
        <taxon>Branchiostoma</taxon>
    </lineage>
</organism>
<accession>A0A9J7LVS0</accession>
<evidence type="ECO:0000313" key="3">
    <source>
        <dbReference type="RefSeq" id="XP_035689379.1"/>
    </source>
</evidence>
<evidence type="ECO:0000313" key="2">
    <source>
        <dbReference type="Proteomes" id="UP000001554"/>
    </source>
</evidence>
<sequence>MSHVWFSCFVFFFSADFVVPGAGGMVYNPYPGYAYQNGVAYFTPEGVPQAPPFPHQALLAMPYVQPQQHYAPAAYNTPSTGQQWGGQQQWRWAGQNPAVTQAAPTYGSPPAYGVEYYPSPNYPAEMGGIMEATPAEVAPMMPAFDPAMQANVTYSVQTPVPAVDYTRTAGMVSWRKPGTPRRYGKPLMGRRPAMHHNNGVAVMDSKDGEENMAMSALPADE</sequence>
<feature type="signal peptide" evidence="1">
    <location>
        <begin position="1"/>
        <end position="23"/>
    </location>
</feature>
<reference evidence="2" key="1">
    <citation type="journal article" date="2020" name="Nat. Ecol. Evol.">
        <title>Deeply conserved synteny resolves early events in vertebrate evolution.</title>
        <authorList>
            <person name="Simakov O."/>
            <person name="Marletaz F."/>
            <person name="Yue J.X."/>
            <person name="O'Connell B."/>
            <person name="Jenkins J."/>
            <person name="Brandt A."/>
            <person name="Calef R."/>
            <person name="Tung C.H."/>
            <person name="Huang T.K."/>
            <person name="Schmutz J."/>
            <person name="Satoh N."/>
            <person name="Yu J.K."/>
            <person name="Putnam N.H."/>
            <person name="Green R.E."/>
            <person name="Rokhsar D.S."/>
        </authorList>
    </citation>
    <scope>NUCLEOTIDE SEQUENCE [LARGE SCALE GENOMIC DNA]</scope>
    <source>
        <strain evidence="2">S238N-H82</strain>
    </source>
</reference>
<dbReference type="GeneID" id="118424753"/>
<protein>
    <submittedName>
        <fullName evidence="3">Uncharacterized protein LOC118424753</fullName>
    </submittedName>
</protein>
<dbReference type="RefSeq" id="XP_035689379.1">
    <property type="nucleotide sequence ID" value="XM_035833486.1"/>
</dbReference>
<dbReference type="OrthoDB" id="9682122at2759"/>
<feature type="chain" id="PRO_5039911309" evidence="1">
    <location>
        <begin position="24"/>
        <end position="221"/>
    </location>
</feature>
<reference evidence="3" key="2">
    <citation type="submission" date="2025-08" db="UniProtKB">
        <authorList>
            <consortium name="RefSeq"/>
        </authorList>
    </citation>
    <scope>IDENTIFICATION</scope>
    <source>
        <strain evidence="3">S238N-H82</strain>
        <tissue evidence="3">Testes</tissue>
    </source>
</reference>